<dbReference type="EC" id="7.2.2.12" evidence="8"/>
<dbReference type="STRING" id="573413.Spirs_3487"/>
<evidence type="ECO:0000256" key="7">
    <source>
        <dbReference type="ARBA" id="ARBA00023136"/>
    </source>
</evidence>
<dbReference type="GO" id="GO:0016887">
    <property type="term" value="F:ATP hydrolysis activity"/>
    <property type="evidence" value="ECO:0007669"/>
    <property type="project" value="InterPro"/>
</dbReference>
<keyword evidence="7 10" id="KW-0472">Membrane</keyword>
<dbReference type="GO" id="GO:0016463">
    <property type="term" value="F:P-type zinc transporter activity"/>
    <property type="evidence" value="ECO:0007669"/>
    <property type="project" value="UniProtKB-EC"/>
</dbReference>
<evidence type="ECO:0000256" key="9">
    <source>
        <dbReference type="ARBA" id="ARBA00047308"/>
    </source>
</evidence>
<dbReference type="NCBIfam" id="TIGR01494">
    <property type="entry name" value="ATPase_P-type"/>
    <property type="match status" value="1"/>
</dbReference>
<proteinExistence type="inferred from homology"/>
<organism evidence="12 13">
    <name type="scientific">Sediminispirochaeta smaragdinae (strain DSM 11293 / JCM 15392 / SEBR 4228)</name>
    <name type="common">Spirochaeta smaragdinae</name>
    <dbReference type="NCBI Taxonomy" id="573413"/>
    <lineage>
        <taxon>Bacteria</taxon>
        <taxon>Pseudomonadati</taxon>
        <taxon>Spirochaetota</taxon>
        <taxon>Spirochaetia</taxon>
        <taxon>Spirochaetales</taxon>
        <taxon>Spirochaetaceae</taxon>
        <taxon>Sediminispirochaeta</taxon>
    </lineage>
</organism>
<evidence type="ECO:0000256" key="5">
    <source>
        <dbReference type="ARBA" id="ARBA00022967"/>
    </source>
</evidence>
<dbReference type="EMBL" id="CP002116">
    <property type="protein sequence ID" value="ADK82575.1"/>
    <property type="molecule type" value="Genomic_DNA"/>
</dbReference>
<evidence type="ECO:0000256" key="4">
    <source>
        <dbReference type="ARBA" id="ARBA00022723"/>
    </source>
</evidence>
<dbReference type="KEGG" id="ssm:Spirs_3487"/>
<dbReference type="OrthoDB" id="9760364at2"/>
<dbReference type="AlphaFoldDB" id="E1R2L5"/>
<evidence type="ECO:0000256" key="10">
    <source>
        <dbReference type="RuleBase" id="RU362081"/>
    </source>
</evidence>
<feature type="transmembrane region" description="Helical" evidence="10">
    <location>
        <begin position="306"/>
        <end position="327"/>
    </location>
</feature>
<feature type="transmembrane region" description="Helical" evidence="10">
    <location>
        <begin position="103"/>
        <end position="128"/>
    </location>
</feature>
<dbReference type="RefSeq" id="WP_013256034.1">
    <property type="nucleotide sequence ID" value="NC_014364.1"/>
</dbReference>
<dbReference type="FunFam" id="2.70.150.10:FF:000002">
    <property type="entry name" value="Copper-transporting ATPase 1, putative"/>
    <property type="match status" value="1"/>
</dbReference>
<evidence type="ECO:0000259" key="11">
    <source>
        <dbReference type="Pfam" id="PF00122"/>
    </source>
</evidence>
<name>E1R2L5_SEDSS</name>
<dbReference type="SFLD" id="SFLDF00027">
    <property type="entry name" value="p-type_atpase"/>
    <property type="match status" value="1"/>
</dbReference>
<gene>
    <name evidence="12" type="ordered locus">Spirs_3487</name>
</gene>
<dbReference type="Gene3D" id="3.40.50.1000">
    <property type="entry name" value="HAD superfamily/HAD-like"/>
    <property type="match status" value="1"/>
</dbReference>
<dbReference type="PROSITE" id="PS00154">
    <property type="entry name" value="ATPASE_E1_E2"/>
    <property type="match status" value="1"/>
</dbReference>
<dbReference type="eggNOG" id="COG2217">
    <property type="taxonomic scope" value="Bacteria"/>
</dbReference>
<dbReference type="GO" id="GO:0005886">
    <property type="term" value="C:plasma membrane"/>
    <property type="evidence" value="ECO:0007669"/>
    <property type="project" value="UniProtKB-SubCell"/>
</dbReference>
<dbReference type="HOGENOM" id="CLU_001771_6_2_12"/>
<dbReference type="PRINTS" id="PR00120">
    <property type="entry name" value="HATPASE"/>
</dbReference>
<protein>
    <recommendedName>
        <fullName evidence="8">P-type Zn(2+) transporter</fullName>
        <ecNumber evidence="8">7.2.2.12</ecNumber>
    </recommendedName>
</protein>
<dbReference type="InterPro" id="IPR059000">
    <property type="entry name" value="ATPase_P-type_domA"/>
</dbReference>
<dbReference type="InterPro" id="IPR023299">
    <property type="entry name" value="ATPase_P-typ_cyto_dom_N"/>
</dbReference>
<evidence type="ECO:0000313" key="12">
    <source>
        <dbReference type="EMBL" id="ADK82575.1"/>
    </source>
</evidence>
<dbReference type="Pfam" id="PF00702">
    <property type="entry name" value="Hydrolase"/>
    <property type="match status" value="1"/>
</dbReference>
<keyword evidence="10" id="KW-0547">Nucleotide-binding</keyword>
<dbReference type="PANTHER" id="PTHR48085">
    <property type="entry name" value="CADMIUM/ZINC-TRANSPORTING ATPASE HMA2-RELATED"/>
    <property type="match status" value="1"/>
</dbReference>
<dbReference type="InterPro" id="IPR018303">
    <property type="entry name" value="ATPase_P-typ_P_site"/>
</dbReference>
<dbReference type="InterPro" id="IPR023298">
    <property type="entry name" value="ATPase_P-typ_TM_dom_sf"/>
</dbReference>
<comment type="subcellular location">
    <subcellularLocation>
        <location evidence="10">Cell membrane</location>
    </subcellularLocation>
    <subcellularLocation>
        <location evidence="1">Membrane</location>
    </subcellularLocation>
</comment>
<keyword evidence="10" id="KW-1003">Cell membrane</keyword>
<dbReference type="PRINTS" id="PR00119">
    <property type="entry name" value="CATATPASE"/>
</dbReference>
<keyword evidence="4 10" id="KW-0479">Metal-binding</keyword>
<keyword evidence="13" id="KW-1185">Reference proteome</keyword>
<dbReference type="InterPro" id="IPR051014">
    <property type="entry name" value="Cation_Transport_ATPase_IB"/>
</dbReference>
<dbReference type="Gene3D" id="2.70.150.10">
    <property type="entry name" value="Calcium-transporting ATPase, cytoplasmic transduction domain A"/>
    <property type="match status" value="1"/>
</dbReference>
<dbReference type="InterPro" id="IPR023214">
    <property type="entry name" value="HAD_sf"/>
</dbReference>
<evidence type="ECO:0000256" key="3">
    <source>
        <dbReference type="ARBA" id="ARBA00022692"/>
    </source>
</evidence>
<dbReference type="SUPFAM" id="SSF81653">
    <property type="entry name" value="Calcium ATPase, transduction domain A"/>
    <property type="match status" value="1"/>
</dbReference>
<dbReference type="InterPro" id="IPR001757">
    <property type="entry name" value="P_typ_ATPase"/>
</dbReference>
<dbReference type="SFLD" id="SFLDG00002">
    <property type="entry name" value="C1.7:_P-type_atpase_like"/>
    <property type="match status" value="1"/>
</dbReference>
<dbReference type="InterPro" id="IPR008250">
    <property type="entry name" value="ATPase_P-typ_transduc_dom_A_sf"/>
</dbReference>
<dbReference type="InterPro" id="IPR036412">
    <property type="entry name" value="HAD-like_sf"/>
</dbReference>
<evidence type="ECO:0000256" key="8">
    <source>
        <dbReference type="ARBA" id="ARBA00039097"/>
    </source>
</evidence>
<feature type="transmembrane region" description="Helical" evidence="10">
    <location>
        <begin position="41"/>
        <end position="59"/>
    </location>
</feature>
<feature type="transmembrane region" description="Helical" evidence="10">
    <location>
        <begin position="616"/>
        <end position="636"/>
    </location>
</feature>
<keyword evidence="10" id="KW-0067">ATP-binding</keyword>
<dbReference type="Gene3D" id="3.40.1110.10">
    <property type="entry name" value="Calcium-transporting ATPase, cytoplasmic domain N"/>
    <property type="match status" value="1"/>
</dbReference>
<dbReference type="Proteomes" id="UP000002318">
    <property type="component" value="Chromosome"/>
</dbReference>
<comment type="catalytic activity">
    <reaction evidence="9">
        <text>Zn(2+)(in) + ATP + H2O = Zn(2+)(out) + ADP + phosphate + H(+)</text>
        <dbReference type="Rhea" id="RHEA:20621"/>
        <dbReference type="ChEBI" id="CHEBI:15377"/>
        <dbReference type="ChEBI" id="CHEBI:15378"/>
        <dbReference type="ChEBI" id="CHEBI:29105"/>
        <dbReference type="ChEBI" id="CHEBI:30616"/>
        <dbReference type="ChEBI" id="CHEBI:43474"/>
        <dbReference type="ChEBI" id="CHEBI:456216"/>
        <dbReference type="EC" id="7.2.2.12"/>
    </reaction>
</comment>
<feature type="transmembrane region" description="Helical" evidence="10">
    <location>
        <begin position="71"/>
        <end position="91"/>
    </location>
</feature>
<dbReference type="GO" id="GO:0046872">
    <property type="term" value="F:metal ion binding"/>
    <property type="evidence" value="ECO:0007669"/>
    <property type="project" value="UniProtKB-KW"/>
</dbReference>
<keyword evidence="5" id="KW-1278">Translocase</keyword>
<dbReference type="NCBIfam" id="TIGR01525">
    <property type="entry name" value="ATPase-IB_hvy"/>
    <property type="match status" value="1"/>
</dbReference>
<dbReference type="GO" id="GO:0005524">
    <property type="term" value="F:ATP binding"/>
    <property type="evidence" value="ECO:0007669"/>
    <property type="project" value="UniProtKB-UniRule"/>
</dbReference>
<dbReference type="GO" id="GO:0015086">
    <property type="term" value="F:cadmium ion transmembrane transporter activity"/>
    <property type="evidence" value="ECO:0007669"/>
    <property type="project" value="TreeGrafter"/>
</dbReference>
<dbReference type="Pfam" id="PF00122">
    <property type="entry name" value="E1-E2_ATPase"/>
    <property type="match status" value="1"/>
</dbReference>
<evidence type="ECO:0000256" key="6">
    <source>
        <dbReference type="ARBA" id="ARBA00022989"/>
    </source>
</evidence>
<feature type="transmembrane region" description="Helical" evidence="10">
    <location>
        <begin position="274"/>
        <end position="294"/>
    </location>
</feature>
<comment type="similarity">
    <text evidence="2 10">Belongs to the cation transport ATPase (P-type) (TC 3.A.3) family. Type IB subfamily.</text>
</comment>
<evidence type="ECO:0000256" key="2">
    <source>
        <dbReference type="ARBA" id="ARBA00006024"/>
    </source>
</evidence>
<keyword evidence="6 10" id="KW-1133">Transmembrane helix</keyword>
<feature type="domain" description="P-type ATPase A" evidence="11">
    <location>
        <begin position="174"/>
        <end position="255"/>
    </location>
</feature>
<sequence length="668" mass="71007">MEKIKHIHPHPAADAGCPTGSCPHCSGHDHSFEEASPKAEAIRLTISLIFFALGIIFRSKLQASPYRIGEYVIFLIPYLTVGYGVILSALRNLINGKLFDENFLMTVATFGAIALGEMPEAAAVMLFYTIGEMFQERAASSARRSIQALTDIRPDTTYLVSDSQGSDPRKTDPLLVEPGSLVLVRPGERVPLDGIIVSGNSFFDTSALTGESVPVRVEPGSQALAGSVNGQGLLIIETTARYGDSSLARIIKLVEEAAERKAPTERFITRFARVYTPAVVGAALLIALLPPLLLADASFAEWIRRALILLVVSCPCALVISIPLGYFGGIGGASAAGILIKGANYLETLAELDTVVFDKTGTLTEGVFEVSGVYPEKGYSREELLGLAAFAESHSNHPIAGAIRRAAETIPSEFRIDASLNTFEEIAGKGVRAEWLGKPLLAGNQTLLRENNIPSPPPVEKDKGEAASSVLIAYGENYIGTIAVSDRIREDAAGLVTALHGKGIRHTVMLTGDSETGAKAVAEKLGLDSYYAKLLPDEKLSKLEEIMASPRTYKRTAFVGDGINDAPVLSRADVGIAMGGIGSDAAIEAADVVLMDDKPSNLATAITGAKRTRGVVLQNIIFSLGIKGLVILLGIFGLASMWMAIFADVGVALLAILNSTRVLKMFKA</sequence>
<dbReference type="SFLD" id="SFLDS00003">
    <property type="entry name" value="Haloacid_Dehalogenase"/>
    <property type="match status" value="1"/>
</dbReference>
<dbReference type="InterPro" id="IPR027256">
    <property type="entry name" value="P-typ_ATPase_IB"/>
</dbReference>
<reference evidence="12 13" key="1">
    <citation type="journal article" date="2010" name="Stand. Genomic Sci.">
        <title>Complete genome sequence of Spirochaeta smaragdinae type strain (SEBR 4228).</title>
        <authorList>
            <person name="Mavromatis K."/>
            <person name="Yasawong M."/>
            <person name="Chertkov O."/>
            <person name="Lapidus A."/>
            <person name="Lucas S."/>
            <person name="Nolan M."/>
            <person name="Del Rio T.G."/>
            <person name="Tice H."/>
            <person name="Cheng J.F."/>
            <person name="Pitluck S."/>
            <person name="Liolios K."/>
            <person name="Ivanova N."/>
            <person name="Tapia R."/>
            <person name="Han C."/>
            <person name="Bruce D."/>
            <person name="Goodwin L."/>
            <person name="Pati A."/>
            <person name="Chen A."/>
            <person name="Palaniappan K."/>
            <person name="Land M."/>
            <person name="Hauser L."/>
            <person name="Chang Y.J."/>
            <person name="Jeffries C.D."/>
            <person name="Detter J.C."/>
            <person name="Rohde M."/>
            <person name="Brambilla E."/>
            <person name="Spring S."/>
            <person name="Goker M."/>
            <person name="Sikorski J."/>
            <person name="Woyke T."/>
            <person name="Bristow J."/>
            <person name="Eisen J.A."/>
            <person name="Markowitz V."/>
            <person name="Hugenholtz P."/>
            <person name="Klenk H.P."/>
            <person name="Kyrpides N.C."/>
        </authorList>
    </citation>
    <scope>NUCLEOTIDE SEQUENCE [LARGE SCALE GENOMIC DNA]</scope>
    <source>
        <strain evidence="13">DSM 11293 / JCM 15392 / SEBR 4228</strain>
    </source>
</reference>
<dbReference type="PANTHER" id="PTHR48085:SF5">
    <property type="entry name" value="CADMIUM_ZINC-TRANSPORTING ATPASE HMA4-RELATED"/>
    <property type="match status" value="1"/>
</dbReference>
<evidence type="ECO:0000313" key="13">
    <source>
        <dbReference type="Proteomes" id="UP000002318"/>
    </source>
</evidence>
<dbReference type="InterPro" id="IPR044492">
    <property type="entry name" value="P_typ_ATPase_HD_dom"/>
</dbReference>
<accession>E1R2L5</accession>
<dbReference type="SUPFAM" id="SSF56784">
    <property type="entry name" value="HAD-like"/>
    <property type="match status" value="1"/>
</dbReference>
<dbReference type="SUPFAM" id="SSF81665">
    <property type="entry name" value="Calcium ATPase, transmembrane domain M"/>
    <property type="match status" value="1"/>
</dbReference>
<feature type="transmembrane region" description="Helical" evidence="10">
    <location>
        <begin position="642"/>
        <end position="663"/>
    </location>
</feature>
<evidence type="ECO:0000256" key="1">
    <source>
        <dbReference type="ARBA" id="ARBA00004370"/>
    </source>
</evidence>
<keyword evidence="3 10" id="KW-0812">Transmembrane</keyword>